<dbReference type="InterPro" id="IPR000843">
    <property type="entry name" value="HTH_LacI"/>
</dbReference>
<dbReference type="PANTHER" id="PTHR30146">
    <property type="entry name" value="LACI-RELATED TRANSCRIPTIONAL REPRESSOR"/>
    <property type="match status" value="1"/>
</dbReference>
<dbReference type="Gene3D" id="1.10.260.40">
    <property type="entry name" value="lambda repressor-like DNA-binding domains"/>
    <property type="match status" value="1"/>
</dbReference>
<evidence type="ECO:0000256" key="2">
    <source>
        <dbReference type="ARBA" id="ARBA00023125"/>
    </source>
</evidence>
<dbReference type="InterPro" id="IPR046335">
    <property type="entry name" value="LacI/GalR-like_sensor"/>
</dbReference>
<proteinExistence type="predicted"/>
<protein>
    <submittedName>
        <fullName evidence="6">LacI family transcriptional regulator</fullName>
    </submittedName>
</protein>
<dbReference type="Pfam" id="PF13377">
    <property type="entry name" value="Peripla_BP_3"/>
    <property type="match status" value="1"/>
</dbReference>
<dbReference type="Pfam" id="PF00356">
    <property type="entry name" value="LacI"/>
    <property type="match status" value="1"/>
</dbReference>
<keyword evidence="3" id="KW-0804">Transcription</keyword>
<dbReference type="EMBL" id="VFMM01000002">
    <property type="protein sequence ID" value="TQJ12127.1"/>
    <property type="molecule type" value="Genomic_DNA"/>
</dbReference>
<organism evidence="6 7">
    <name type="scientific">Kribbella jejuensis</name>
    <dbReference type="NCBI Taxonomy" id="236068"/>
    <lineage>
        <taxon>Bacteria</taxon>
        <taxon>Bacillati</taxon>
        <taxon>Actinomycetota</taxon>
        <taxon>Actinomycetes</taxon>
        <taxon>Propionibacteriales</taxon>
        <taxon>Kribbellaceae</taxon>
        <taxon>Kribbella</taxon>
    </lineage>
</organism>
<dbReference type="CDD" id="cd01574">
    <property type="entry name" value="PBP1_LacI"/>
    <property type="match status" value="1"/>
</dbReference>
<feature type="compositionally biased region" description="Basic residues" evidence="4">
    <location>
        <begin position="7"/>
        <end position="16"/>
    </location>
</feature>
<sequence length="354" mass="38082">MSNQAKPARRGVKGHPKSGPSIGDVARLAGVSAQTVSRVSTGADPVRPETKERVLEAMRQLGYSPNHAARALRRGNFHSIGLMAPKIIRTGESKTIEAVIDASRREGYSVSLVDVETPSSSDVSDVREAVQHLNHQAIDGLIIIRAATATPTSLALRPTLPVAVSDSRFIGHHPSIGADQIGGSRAAVQHLLELGHKTVHHIAGPDGSGPAEIRATAWRRTLEEAGRTVPAILRGDWSADSGYELGKALAKRRDLTAVFAANDEMACGLIHALHEAGREVPRDVSVVGFDDIDLVEHFWPPLTTVRQPFQQIGTELVELILRQLRKGAPLVDLHGTVNAPLIVRESTAAPRKRR</sequence>
<feature type="region of interest" description="Disordered" evidence="4">
    <location>
        <begin position="1"/>
        <end position="24"/>
    </location>
</feature>
<dbReference type="InterPro" id="IPR010982">
    <property type="entry name" value="Lambda_DNA-bd_dom_sf"/>
</dbReference>
<evidence type="ECO:0000256" key="3">
    <source>
        <dbReference type="ARBA" id="ARBA00023163"/>
    </source>
</evidence>
<dbReference type="SMART" id="SM00354">
    <property type="entry name" value="HTH_LACI"/>
    <property type="match status" value="1"/>
</dbReference>
<gene>
    <name evidence="6" type="ORF">FB475_5055</name>
</gene>
<keyword evidence="2" id="KW-0238">DNA-binding</keyword>
<name>A0A542E9W4_9ACTN</name>
<comment type="caution">
    <text evidence="6">The sequence shown here is derived from an EMBL/GenBank/DDBJ whole genome shotgun (WGS) entry which is preliminary data.</text>
</comment>
<dbReference type="OrthoDB" id="9785139at2"/>
<feature type="domain" description="HTH lacI-type" evidence="5">
    <location>
        <begin position="20"/>
        <end position="74"/>
    </location>
</feature>
<evidence type="ECO:0000256" key="1">
    <source>
        <dbReference type="ARBA" id="ARBA00023015"/>
    </source>
</evidence>
<dbReference type="Proteomes" id="UP000316298">
    <property type="component" value="Unassembled WGS sequence"/>
</dbReference>
<keyword evidence="7" id="KW-1185">Reference proteome</keyword>
<dbReference type="CDD" id="cd01392">
    <property type="entry name" value="HTH_LacI"/>
    <property type="match status" value="1"/>
</dbReference>
<dbReference type="GO" id="GO:0003700">
    <property type="term" value="F:DNA-binding transcription factor activity"/>
    <property type="evidence" value="ECO:0007669"/>
    <property type="project" value="TreeGrafter"/>
</dbReference>
<dbReference type="InterPro" id="IPR028082">
    <property type="entry name" value="Peripla_BP_I"/>
</dbReference>
<evidence type="ECO:0000256" key="4">
    <source>
        <dbReference type="SAM" id="MobiDB-lite"/>
    </source>
</evidence>
<evidence type="ECO:0000259" key="5">
    <source>
        <dbReference type="PROSITE" id="PS50932"/>
    </source>
</evidence>
<dbReference type="AlphaFoldDB" id="A0A542E9W4"/>
<dbReference type="RefSeq" id="WP_141859004.1">
    <property type="nucleotide sequence ID" value="NZ_BAAAKA010000005.1"/>
</dbReference>
<reference evidence="6 7" key="1">
    <citation type="submission" date="2019-06" db="EMBL/GenBank/DDBJ databases">
        <title>Sequencing the genomes of 1000 actinobacteria strains.</title>
        <authorList>
            <person name="Klenk H.-P."/>
        </authorList>
    </citation>
    <scope>NUCLEOTIDE SEQUENCE [LARGE SCALE GENOMIC DNA]</scope>
    <source>
        <strain evidence="6 7">DSM 17305</strain>
    </source>
</reference>
<dbReference type="Gene3D" id="3.40.50.2300">
    <property type="match status" value="2"/>
</dbReference>
<dbReference type="SUPFAM" id="SSF47413">
    <property type="entry name" value="lambda repressor-like DNA-binding domains"/>
    <property type="match status" value="1"/>
</dbReference>
<evidence type="ECO:0000313" key="7">
    <source>
        <dbReference type="Proteomes" id="UP000316298"/>
    </source>
</evidence>
<dbReference type="PANTHER" id="PTHR30146:SF153">
    <property type="entry name" value="LACTOSE OPERON REPRESSOR"/>
    <property type="match status" value="1"/>
</dbReference>
<keyword evidence="1" id="KW-0805">Transcription regulation</keyword>
<evidence type="ECO:0000313" key="6">
    <source>
        <dbReference type="EMBL" id="TQJ12127.1"/>
    </source>
</evidence>
<dbReference type="PROSITE" id="PS50932">
    <property type="entry name" value="HTH_LACI_2"/>
    <property type="match status" value="1"/>
</dbReference>
<dbReference type="GO" id="GO:0000976">
    <property type="term" value="F:transcription cis-regulatory region binding"/>
    <property type="evidence" value="ECO:0007669"/>
    <property type="project" value="TreeGrafter"/>
</dbReference>
<dbReference type="SUPFAM" id="SSF53822">
    <property type="entry name" value="Periplasmic binding protein-like I"/>
    <property type="match status" value="1"/>
</dbReference>
<accession>A0A542E9W4</accession>